<keyword evidence="2" id="KW-1185">Reference proteome</keyword>
<dbReference type="Gene3D" id="1.25.40.10">
    <property type="entry name" value="Tetratricopeptide repeat domain"/>
    <property type="match status" value="1"/>
</dbReference>
<evidence type="ECO:0000313" key="1">
    <source>
        <dbReference type="EMBL" id="MFC6669708.1"/>
    </source>
</evidence>
<dbReference type="InterPro" id="IPR011990">
    <property type="entry name" value="TPR-like_helical_dom_sf"/>
</dbReference>
<organism evidence="1 2">
    <name type="scientific">Marinobacterium aestuariivivens</name>
    <dbReference type="NCBI Taxonomy" id="1698799"/>
    <lineage>
        <taxon>Bacteria</taxon>
        <taxon>Pseudomonadati</taxon>
        <taxon>Pseudomonadota</taxon>
        <taxon>Gammaproteobacteria</taxon>
        <taxon>Oceanospirillales</taxon>
        <taxon>Oceanospirillaceae</taxon>
        <taxon>Marinobacterium</taxon>
    </lineage>
</organism>
<sequence>MTEFEPEEGPLLLEELLQDAARQIFEHENFERFSRWLRDNFDHYVTFELLGESPFDEGFSPEGLQLLAGHLAREIWKYMPLPGNRFRPRPLPKLKPNDPCPCGSGMKYKQCCERLPSDLALPLNAGVIWVTAIPALQELGLLEQAIASHQVPFEGLIEVAVGHFEEAQYRKAAALLEPMLTVAQAPKSTLLHDYALNLLCNCYDALGFNRKKRRLLDTIVQQAPRSELRGAAWQRLATVLADEGDHEAAWQAFKHAQRDTPHSESLGVLEVQLLVSQGRLDEVAPRADFWRRRLLKSGLLPEDPNIRMLEGFADNPLEMMLGMTGSDDLLELLDWMASMQARPVTPYGYQGMMAEDDEPPGGVLLAPTSLKKVAAAWRRVCPLDKPFGTGPVPVPEQDVWAPEAFERWMKVLRRYPEAWDDLDILDDLAALLMDDQLWGDPAVQQLLEKVLLRARNIVAQSVPEGAGLPWGQRRTGPPCAAWSAWPTCSRTPGVQRGRSRSSNGCCSSIPAITTVFAGC</sequence>
<dbReference type="Pfam" id="PF02810">
    <property type="entry name" value="SEC-C"/>
    <property type="match status" value="1"/>
</dbReference>
<dbReference type="EMBL" id="JBHSWE010000001">
    <property type="protein sequence ID" value="MFC6669708.1"/>
    <property type="molecule type" value="Genomic_DNA"/>
</dbReference>
<dbReference type="Gene3D" id="3.10.450.50">
    <property type="match status" value="1"/>
</dbReference>
<reference evidence="2" key="1">
    <citation type="journal article" date="2019" name="Int. J. Syst. Evol. Microbiol.">
        <title>The Global Catalogue of Microorganisms (GCM) 10K type strain sequencing project: providing services to taxonomists for standard genome sequencing and annotation.</title>
        <authorList>
            <consortium name="The Broad Institute Genomics Platform"/>
            <consortium name="The Broad Institute Genome Sequencing Center for Infectious Disease"/>
            <person name="Wu L."/>
            <person name="Ma J."/>
        </authorList>
    </citation>
    <scope>NUCLEOTIDE SEQUENCE [LARGE SCALE GENOMIC DNA]</scope>
    <source>
        <strain evidence="2">NBRC 111756</strain>
    </source>
</reference>
<dbReference type="Proteomes" id="UP001596422">
    <property type="component" value="Unassembled WGS sequence"/>
</dbReference>
<accession>A0ABW1ZWZ0</accession>
<proteinExistence type="predicted"/>
<dbReference type="RefSeq" id="WP_379908248.1">
    <property type="nucleotide sequence ID" value="NZ_JBHSWE010000001.1"/>
</dbReference>
<dbReference type="SUPFAM" id="SSF48452">
    <property type="entry name" value="TPR-like"/>
    <property type="match status" value="1"/>
</dbReference>
<gene>
    <name evidence="1" type="ORF">ACFQDL_06120</name>
</gene>
<name>A0ABW1ZWZ0_9GAMM</name>
<protein>
    <submittedName>
        <fullName evidence="1">SEC-C metal-binding domain-containing protein</fullName>
    </submittedName>
</protein>
<comment type="caution">
    <text evidence="1">The sequence shown here is derived from an EMBL/GenBank/DDBJ whole genome shotgun (WGS) entry which is preliminary data.</text>
</comment>
<evidence type="ECO:0000313" key="2">
    <source>
        <dbReference type="Proteomes" id="UP001596422"/>
    </source>
</evidence>
<dbReference type="SUPFAM" id="SSF103642">
    <property type="entry name" value="Sec-C motif"/>
    <property type="match status" value="1"/>
</dbReference>
<dbReference type="InterPro" id="IPR004027">
    <property type="entry name" value="SEC_C_motif"/>
</dbReference>